<evidence type="ECO:0000313" key="11">
    <source>
        <dbReference type="EMBL" id="MFC7393973.1"/>
    </source>
</evidence>
<evidence type="ECO:0000313" key="12">
    <source>
        <dbReference type="Proteomes" id="UP001596505"/>
    </source>
</evidence>
<dbReference type="EMBL" id="JBHTCO010000017">
    <property type="protein sequence ID" value="MFC7393973.1"/>
    <property type="molecule type" value="Genomic_DNA"/>
</dbReference>
<keyword evidence="12" id="KW-1185">Reference proteome</keyword>
<dbReference type="InterPro" id="IPR050112">
    <property type="entry name" value="Urease_alpha_subunit"/>
</dbReference>
<evidence type="ECO:0000259" key="10">
    <source>
        <dbReference type="PROSITE" id="PS51368"/>
    </source>
</evidence>
<dbReference type="Gene3D" id="2.30.40.10">
    <property type="entry name" value="Urease, subunit C, domain 1"/>
    <property type="match status" value="1"/>
</dbReference>
<gene>
    <name evidence="6 11" type="primary">ureC</name>
    <name evidence="11" type="ORF">ACFQRG_13510</name>
</gene>
<feature type="binding site" evidence="6">
    <location>
        <position position="277"/>
    </location>
    <ligand>
        <name>Ni(2+)</name>
        <dbReference type="ChEBI" id="CHEBI:49786"/>
        <label>2</label>
    </ligand>
</feature>
<dbReference type="NCBIfam" id="TIGR01792">
    <property type="entry name" value="urease_alph"/>
    <property type="match status" value="1"/>
</dbReference>
<feature type="binding site" evidence="6">
    <location>
        <position position="251"/>
    </location>
    <ligand>
        <name>Ni(2+)</name>
        <dbReference type="ChEBI" id="CHEBI:49786"/>
        <label>2</label>
    </ligand>
</feature>
<dbReference type="Pfam" id="PF00449">
    <property type="entry name" value="Urease_alpha"/>
    <property type="match status" value="1"/>
</dbReference>
<keyword evidence="3 6" id="KW-0479">Metal-binding</keyword>
<evidence type="ECO:0000256" key="7">
    <source>
        <dbReference type="NCBIfam" id="TIGR01792"/>
    </source>
</evidence>
<evidence type="ECO:0000256" key="4">
    <source>
        <dbReference type="ARBA" id="ARBA00022801"/>
    </source>
</evidence>
<feature type="active site" description="Proton donor" evidence="6 8">
    <location>
        <position position="325"/>
    </location>
</feature>
<comment type="subcellular location">
    <subcellularLocation>
        <location evidence="6 8">Cytoplasm</location>
    </subcellularLocation>
</comment>
<proteinExistence type="inferred from homology"/>
<reference evidence="12" key="1">
    <citation type="journal article" date="2019" name="Int. J. Syst. Evol. Microbiol.">
        <title>The Global Catalogue of Microorganisms (GCM) 10K type strain sequencing project: providing services to taxonomists for standard genome sequencing and annotation.</title>
        <authorList>
            <consortium name="The Broad Institute Genomics Platform"/>
            <consortium name="The Broad Institute Genome Sequencing Center for Infectious Disease"/>
            <person name="Wu L."/>
            <person name="Ma J."/>
        </authorList>
    </citation>
    <scope>NUCLEOTIDE SEQUENCE [LARGE SCALE GENOMIC DNA]</scope>
    <source>
        <strain evidence="12">CGMCC 1.16305</strain>
    </source>
</reference>
<protein>
    <recommendedName>
        <fullName evidence="6 7">Urease subunit alpha</fullName>
        <ecNumber evidence="6 7">3.5.1.5</ecNumber>
    </recommendedName>
    <alternativeName>
        <fullName evidence="6">Urea amidohydrolase subunit alpha</fullName>
    </alternativeName>
</protein>
<dbReference type="InterPro" id="IPR032466">
    <property type="entry name" value="Metal_Hydrolase"/>
</dbReference>
<keyword evidence="4 6" id="KW-0378">Hydrolase</keyword>
<dbReference type="PROSITE" id="PS51368">
    <property type="entry name" value="UREASE_3"/>
    <property type="match status" value="1"/>
</dbReference>
<dbReference type="InterPro" id="IPR011059">
    <property type="entry name" value="Metal-dep_hydrolase_composite"/>
</dbReference>
<feature type="binding site" description="via carbamate group" evidence="6">
    <location>
        <position position="222"/>
    </location>
    <ligand>
        <name>Ni(2+)</name>
        <dbReference type="ChEBI" id="CHEBI:49786"/>
        <label>1</label>
    </ligand>
</feature>
<feature type="modified residue" description="N6-carboxylysine" evidence="6">
    <location>
        <position position="222"/>
    </location>
</feature>
<evidence type="ECO:0000256" key="9">
    <source>
        <dbReference type="RuleBase" id="RU004158"/>
    </source>
</evidence>
<feature type="domain" description="Urease" evidence="10">
    <location>
        <begin position="134"/>
        <end position="572"/>
    </location>
</feature>
<dbReference type="EC" id="3.5.1.5" evidence="6 7"/>
<dbReference type="Gene3D" id="3.20.20.140">
    <property type="entry name" value="Metal-dependent hydrolases"/>
    <property type="match status" value="1"/>
</dbReference>
<dbReference type="HAMAP" id="MF_01953">
    <property type="entry name" value="Urease_alpha"/>
    <property type="match status" value="1"/>
</dbReference>
<comment type="caution">
    <text evidence="11">The sequence shown here is derived from an EMBL/GenBank/DDBJ whole genome shotgun (WGS) entry which is preliminary data.</text>
</comment>
<comment type="similarity">
    <text evidence="6 9">Belongs to the metallo-dependent hydrolases superfamily. Urease alpha subunit family.</text>
</comment>
<dbReference type="CDD" id="cd00375">
    <property type="entry name" value="Urease_alpha"/>
    <property type="match status" value="1"/>
</dbReference>
<evidence type="ECO:0000256" key="5">
    <source>
        <dbReference type="ARBA" id="ARBA00047778"/>
    </source>
</evidence>
<feature type="binding site" evidence="6 8">
    <location>
        <position position="224"/>
    </location>
    <ligand>
        <name>substrate</name>
    </ligand>
</feature>
<feature type="binding site" evidence="6">
    <location>
        <position position="141"/>
    </location>
    <ligand>
        <name>Ni(2+)</name>
        <dbReference type="ChEBI" id="CHEBI:49786"/>
        <label>1</label>
    </ligand>
</feature>
<organism evidence="11 12">
    <name type="scientific">Scopulibacillus cellulosilyticus</name>
    <dbReference type="NCBI Taxonomy" id="2665665"/>
    <lineage>
        <taxon>Bacteria</taxon>
        <taxon>Bacillati</taxon>
        <taxon>Bacillota</taxon>
        <taxon>Bacilli</taxon>
        <taxon>Bacillales</taxon>
        <taxon>Sporolactobacillaceae</taxon>
        <taxon>Scopulibacillus</taxon>
    </lineage>
</organism>
<dbReference type="InterPro" id="IPR017951">
    <property type="entry name" value="Urease_asu_c"/>
</dbReference>
<dbReference type="SUPFAM" id="SSF51556">
    <property type="entry name" value="Metallo-dependent hydrolases"/>
    <property type="match status" value="1"/>
</dbReference>
<dbReference type="InterPro" id="IPR005848">
    <property type="entry name" value="Urease_asu"/>
</dbReference>
<dbReference type="Proteomes" id="UP001596505">
    <property type="component" value="Unassembled WGS sequence"/>
</dbReference>
<feature type="binding site" evidence="6">
    <location>
        <position position="365"/>
    </location>
    <ligand>
        <name>Ni(2+)</name>
        <dbReference type="ChEBI" id="CHEBI:49786"/>
        <label>1</label>
    </ligand>
</feature>
<evidence type="ECO:0000256" key="3">
    <source>
        <dbReference type="ARBA" id="ARBA00022723"/>
    </source>
</evidence>
<dbReference type="PANTHER" id="PTHR43440">
    <property type="entry name" value="UREASE"/>
    <property type="match status" value="1"/>
</dbReference>
<dbReference type="PRINTS" id="PR01752">
    <property type="entry name" value="UREASE"/>
</dbReference>
<keyword evidence="6 8" id="KW-0963">Cytoplasm</keyword>
<accession>A0ABW2PX85</accession>
<evidence type="ECO:0000256" key="2">
    <source>
        <dbReference type="ARBA" id="ARBA00022596"/>
    </source>
</evidence>
<evidence type="ECO:0000256" key="8">
    <source>
        <dbReference type="PROSITE-ProRule" id="PRU00700"/>
    </source>
</evidence>
<feature type="binding site" description="via carbamate group" evidence="6">
    <location>
        <position position="222"/>
    </location>
    <ligand>
        <name>Ni(2+)</name>
        <dbReference type="ChEBI" id="CHEBI:49786"/>
        <label>2</label>
    </ligand>
</feature>
<evidence type="ECO:0000256" key="6">
    <source>
        <dbReference type="HAMAP-Rule" id="MF_01953"/>
    </source>
</evidence>
<dbReference type="InterPro" id="IPR011612">
    <property type="entry name" value="Urease_alpha_N_dom"/>
</dbReference>
<comment type="subunit">
    <text evidence="6">Heterotrimer of UreA (gamma), UreB (beta) and UreC (alpha) subunits. Three heterotrimers associate to form the active enzyme.</text>
</comment>
<dbReference type="InterPro" id="IPR029754">
    <property type="entry name" value="Urease_Ni-bd"/>
</dbReference>
<dbReference type="GO" id="GO:0009039">
    <property type="term" value="F:urease activity"/>
    <property type="evidence" value="ECO:0007669"/>
    <property type="project" value="UniProtKB-EC"/>
</dbReference>
<comment type="pathway">
    <text evidence="1 6">Nitrogen metabolism; urea degradation; CO(2) and NH(3) from urea (urease route): step 1/1.</text>
</comment>
<comment type="PTM">
    <text evidence="6">Carboxylation allows a single lysine to coordinate two nickel ions.</text>
</comment>
<dbReference type="InterPro" id="IPR006680">
    <property type="entry name" value="Amidohydro-rel"/>
</dbReference>
<dbReference type="PANTHER" id="PTHR43440:SF1">
    <property type="entry name" value="UREASE"/>
    <property type="match status" value="1"/>
</dbReference>
<name>A0ABW2PX85_9BACL</name>
<sequence>MSFKMSREERNLQFGPTKGDKVRLADTELFIEIEEDKTIPGDEVQYGAGKVIRDGMGQSTSIERRHGTPDIVITNATIIDWWGIIKADVGIRDGKISAIGKAGNSDIMDNVDPNLIIGASTEIVAGEGLILTAGAIDSHVHYIAPQLCEHALSNGTTTFIGGGVGPAAGTNGTTCTNGPWNIQKMLEAAEGLPINIGFSGKGNASYPGPLAEQIEAGAIALKIHEDWGSTPAVIDAALKIADEYDIQVALHADSLNEAGFVERTIEAFDGRTIHSYHTEGAGGGHAPDILKVASEQNVLPSSTNPTNPYTVNTMDEEMDMLMTCHHLDPASKKDVQLADSRLRNETMAAEDVLHDMGVLSMMSADAMAMGRIGETVLRTWQLADKMKRQFGKLKDETGDNDNFRVRRYVAKYTINPAITHGLDDIIGSIEVGKYADLVLWEPGFFGVKPNMVIKGGMISYAQMGDANASIPTTQPVIHRPMFAQFGKAIKTTSLTFVSKASLRNGIGERLGLERELYGVTGCRHITKKMMKLNNLTPQIEIDPETYDVRADGKLCTCKAEKTVSMARRYFMF</sequence>
<dbReference type="RefSeq" id="WP_380966848.1">
    <property type="nucleotide sequence ID" value="NZ_JBHTCO010000017.1"/>
</dbReference>
<keyword evidence="2 6" id="KW-0533">Nickel</keyword>
<comment type="catalytic activity">
    <reaction evidence="5 6">
        <text>urea + 2 H2O + H(+) = hydrogencarbonate + 2 NH4(+)</text>
        <dbReference type="Rhea" id="RHEA:20557"/>
        <dbReference type="ChEBI" id="CHEBI:15377"/>
        <dbReference type="ChEBI" id="CHEBI:15378"/>
        <dbReference type="ChEBI" id="CHEBI:16199"/>
        <dbReference type="ChEBI" id="CHEBI:17544"/>
        <dbReference type="ChEBI" id="CHEBI:28938"/>
        <dbReference type="EC" id="3.5.1.5"/>
    </reaction>
</comment>
<dbReference type="SUPFAM" id="SSF51338">
    <property type="entry name" value="Composite domain of metallo-dependent hydrolases"/>
    <property type="match status" value="2"/>
</dbReference>
<dbReference type="PROSITE" id="PS01120">
    <property type="entry name" value="UREASE_1"/>
    <property type="match status" value="1"/>
</dbReference>
<feature type="binding site" evidence="6">
    <location>
        <position position="139"/>
    </location>
    <ligand>
        <name>Ni(2+)</name>
        <dbReference type="ChEBI" id="CHEBI:49786"/>
        <label>1</label>
    </ligand>
</feature>
<evidence type="ECO:0000256" key="1">
    <source>
        <dbReference type="ARBA" id="ARBA00004897"/>
    </source>
</evidence>
<comment type="cofactor">
    <cofactor evidence="6">
        <name>Ni cation</name>
        <dbReference type="ChEBI" id="CHEBI:25516"/>
    </cofactor>
    <text evidence="6">Binds 2 nickel ions per subunit.</text>
</comment>
<dbReference type="NCBIfam" id="NF009686">
    <property type="entry name" value="PRK13207.1"/>
    <property type="match status" value="1"/>
</dbReference>
<dbReference type="Pfam" id="PF01979">
    <property type="entry name" value="Amidohydro_1"/>
    <property type="match status" value="1"/>
</dbReference>